<dbReference type="EMBL" id="JBEVCJ010000023">
    <property type="protein sequence ID" value="MET1256515.1"/>
    <property type="molecule type" value="Genomic_DNA"/>
</dbReference>
<evidence type="ECO:0000313" key="1">
    <source>
        <dbReference type="EMBL" id="MET1256515.1"/>
    </source>
</evidence>
<protein>
    <submittedName>
        <fullName evidence="1">Uncharacterized protein</fullName>
    </submittedName>
</protein>
<accession>A0ABV2BX61</accession>
<sequence>MTKAWMVRAGRGGLFIDDFINNNLVAIGWNLLGELSQLQADAQLKAAYIQYYGNEKPNKTANALSMLRRFYHEIQPGDWLLTYSPKQRLYHIGEDLNQYEYRHCDTGLYANIRRVNWLGTVKRDCLSANSRSSLGSVLSLFTVKEKVRLEIESQLARDVSV</sequence>
<name>A0ABV2BX61_9GAMM</name>
<keyword evidence="2" id="KW-1185">Reference proteome</keyword>
<dbReference type="Proteomes" id="UP001548189">
    <property type="component" value="Unassembled WGS sequence"/>
</dbReference>
<proteinExistence type="predicted"/>
<reference evidence="1 2" key="1">
    <citation type="submission" date="2024-06" db="EMBL/GenBank/DDBJ databases">
        <authorList>
            <person name="Li F."/>
        </authorList>
    </citation>
    <scope>NUCLEOTIDE SEQUENCE [LARGE SCALE GENOMIC DNA]</scope>
    <source>
        <strain evidence="1 2">GXAS 311</strain>
    </source>
</reference>
<organism evidence="1 2">
    <name type="scientific">Aliikangiella maris</name>
    <dbReference type="NCBI Taxonomy" id="3162458"/>
    <lineage>
        <taxon>Bacteria</taxon>
        <taxon>Pseudomonadati</taxon>
        <taxon>Pseudomonadota</taxon>
        <taxon>Gammaproteobacteria</taxon>
        <taxon>Oceanospirillales</taxon>
        <taxon>Pleioneaceae</taxon>
        <taxon>Aliikangiella</taxon>
    </lineage>
</organism>
<comment type="caution">
    <text evidence="1">The sequence shown here is derived from an EMBL/GenBank/DDBJ whole genome shotgun (WGS) entry which is preliminary data.</text>
</comment>
<gene>
    <name evidence="1" type="ORF">ABVT43_15350</name>
</gene>
<evidence type="ECO:0000313" key="2">
    <source>
        <dbReference type="Proteomes" id="UP001548189"/>
    </source>
</evidence>